<evidence type="ECO:0000313" key="2">
    <source>
        <dbReference type="EMBL" id="CTQ32056.1"/>
    </source>
</evidence>
<proteinExistence type="predicted"/>
<keyword evidence="3" id="KW-1185">Reference proteome</keyword>
<dbReference type="RefSeq" id="WP_144431846.1">
    <property type="nucleotide sequence ID" value="NZ_CXPG01000012.1"/>
</dbReference>
<protein>
    <recommendedName>
        <fullName evidence="4">Helix-turn-helix domain protein</fullName>
    </recommendedName>
</protein>
<feature type="region of interest" description="Disordered" evidence="1">
    <location>
        <begin position="1"/>
        <end position="42"/>
    </location>
</feature>
<organism evidence="2 3">
    <name type="scientific">Jannaschia rubra</name>
    <dbReference type="NCBI Taxonomy" id="282197"/>
    <lineage>
        <taxon>Bacteria</taxon>
        <taxon>Pseudomonadati</taxon>
        <taxon>Pseudomonadota</taxon>
        <taxon>Alphaproteobacteria</taxon>
        <taxon>Rhodobacterales</taxon>
        <taxon>Roseobacteraceae</taxon>
        <taxon>Jannaschia</taxon>
    </lineage>
</organism>
<dbReference type="Proteomes" id="UP000048908">
    <property type="component" value="Unassembled WGS sequence"/>
</dbReference>
<sequence>MSMTENTTREVDSTPLKDLLTTRQAATLTGHPPTVLQAFRNRRNNTKYKNAGPDYVKIGTAVFYERSVIAAYVENRRG</sequence>
<dbReference type="EMBL" id="CXPG01000012">
    <property type="protein sequence ID" value="CTQ32056.1"/>
    <property type="molecule type" value="Genomic_DNA"/>
</dbReference>
<evidence type="ECO:0000313" key="3">
    <source>
        <dbReference type="Proteomes" id="UP000048908"/>
    </source>
</evidence>
<dbReference type="OrthoDB" id="7862679at2"/>
<evidence type="ECO:0008006" key="4">
    <source>
        <dbReference type="Google" id="ProtNLM"/>
    </source>
</evidence>
<gene>
    <name evidence="2" type="ORF">JAN5088_00817</name>
</gene>
<accession>A0A0M6XLM8</accession>
<name>A0A0M6XLM8_9RHOB</name>
<reference evidence="2 3" key="1">
    <citation type="submission" date="2015-07" db="EMBL/GenBank/DDBJ databases">
        <authorList>
            <person name="Noorani M."/>
        </authorList>
    </citation>
    <scope>NUCLEOTIDE SEQUENCE [LARGE SCALE GENOMIC DNA]</scope>
    <source>
        <strain evidence="2 3">CECT 5088</strain>
    </source>
</reference>
<evidence type="ECO:0000256" key="1">
    <source>
        <dbReference type="SAM" id="MobiDB-lite"/>
    </source>
</evidence>
<dbReference type="STRING" id="282197.SAMN04488517_104177"/>
<dbReference type="AlphaFoldDB" id="A0A0M6XLM8"/>